<dbReference type="AlphaFoldDB" id="A0A2R6AXV7"/>
<dbReference type="Gene3D" id="1.20.5.420">
    <property type="entry name" value="Immunoglobulin FC, subunit C"/>
    <property type="match status" value="1"/>
</dbReference>
<dbReference type="EMBL" id="NEXE01000032">
    <property type="protein sequence ID" value="PSN91197.1"/>
    <property type="molecule type" value="Genomic_DNA"/>
</dbReference>
<protein>
    <submittedName>
        <fullName evidence="1">Uncharacterized protein</fullName>
    </submittedName>
</protein>
<name>A0A2R6AXV7_9ARCH</name>
<dbReference type="InterPro" id="IPR007175">
    <property type="entry name" value="Rpr2/Snm1/Rpp21"/>
</dbReference>
<organism evidence="1 2">
    <name type="scientific">Candidatus Marsarchaeota G2 archaeon OSP_D</name>
    <dbReference type="NCBI Taxonomy" id="1978157"/>
    <lineage>
        <taxon>Archaea</taxon>
        <taxon>Candidatus Marsarchaeota</taxon>
        <taxon>Candidatus Marsarchaeota group 2</taxon>
    </lineage>
</organism>
<gene>
    <name evidence="1" type="ORF">B9Q03_04860</name>
</gene>
<accession>A0A2R6AXV7</accession>
<reference evidence="1 2" key="1">
    <citation type="submission" date="2017-04" db="EMBL/GenBank/DDBJ databases">
        <title>Novel microbial lineages endemic to geothermal iron-oxide mats fill important gaps in the evolutionary history of Archaea.</title>
        <authorList>
            <person name="Jay Z.J."/>
            <person name="Beam J.P."/>
            <person name="Dlakic M."/>
            <person name="Rusch D.B."/>
            <person name="Kozubal M.A."/>
            <person name="Inskeep W.P."/>
        </authorList>
    </citation>
    <scope>NUCLEOTIDE SEQUENCE [LARGE SCALE GENOMIC DNA]</scope>
    <source>
        <strain evidence="1">OSP_D</strain>
    </source>
</reference>
<comment type="caution">
    <text evidence="1">The sequence shown here is derived from an EMBL/GenBank/DDBJ whole genome shotgun (WGS) entry which is preliminary data.</text>
</comment>
<dbReference type="Gene3D" id="6.20.50.20">
    <property type="match status" value="1"/>
</dbReference>
<evidence type="ECO:0000313" key="1">
    <source>
        <dbReference type="EMBL" id="PSN91197.1"/>
    </source>
</evidence>
<proteinExistence type="predicted"/>
<dbReference type="Pfam" id="PF04032">
    <property type="entry name" value="Rpr2"/>
    <property type="match status" value="1"/>
</dbReference>
<dbReference type="GO" id="GO:0006396">
    <property type="term" value="P:RNA processing"/>
    <property type="evidence" value="ECO:0007669"/>
    <property type="project" value="InterPro"/>
</dbReference>
<sequence length="93" mass="10842">MSRQLILTEVERLLALSVRHYADDPELAQNALEHAWRLCVHTDTPIPKNLRLIRCTKCGKPHIPGRTAKVRLIKGKILWLPNNCEHIKQIRYK</sequence>
<evidence type="ECO:0000313" key="2">
    <source>
        <dbReference type="Proteomes" id="UP000240322"/>
    </source>
</evidence>
<dbReference type="Proteomes" id="UP000240322">
    <property type="component" value="Unassembled WGS sequence"/>
</dbReference>